<dbReference type="GO" id="GO:0003677">
    <property type="term" value="F:DNA binding"/>
    <property type="evidence" value="ECO:0007669"/>
    <property type="project" value="UniProtKB-KW"/>
</dbReference>
<feature type="transmembrane region" description="Helical" evidence="7">
    <location>
        <begin position="12"/>
        <end position="31"/>
    </location>
</feature>
<evidence type="ECO:0000259" key="8">
    <source>
        <dbReference type="PROSITE" id="PS50901"/>
    </source>
</evidence>
<comment type="similarity">
    <text evidence="1">Belongs to the FtsK/SpoIIIE/SftA family.</text>
</comment>
<evidence type="ECO:0000313" key="9">
    <source>
        <dbReference type="EMBL" id="SFI40244.1"/>
    </source>
</evidence>
<dbReference type="Gene3D" id="3.30.980.40">
    <property type="match status" value="1"/>
</dbReference>
<dbReference type="Gene3D" id="3.40.50.300">
    <property type="entry name" value="P-loop containing nucleotide triphosphate hydrolases"/>
    <property type="match status" value="1"/>
</dbReference>
<feature type="region of interest" description="Disordered" evidence="6">
    <location>
        <begin position="224"/>
        <end position="362"/>
    </location>
</feature>
<accession>A0A1I3HX01</accession>
<dbReference type="SUPFAM" id="SSF52540">
    <property type="entry name" value="P-loop containing nucleoside triphosphate hydrolases"/>
    <property type="match status" value="1"/>
</dbReference>
<dbReference type="SMART" id="SM00843">
    <property type="entry name" value="Ftsk_gamma"/>
    <property type="match status" value="1"/>
</dbReference>
<evidence type="ECO:0000256" key="6">
    <source>
        <dbReference type="SAM" id="MobiDB-lite"/>
    </source>
</evidence>
<feature type="region of interest" description="Disordered" evidence="6">
    <location>
        <begin position="600"/>
        <end position="619"/>
    </location>
</feature>
<dbReference type="CDD" id="cd01127">
    <property type="entry name" value="TrwB_TraG_TraD_VirD4"/>
    <property type="match status" value="1"/>
</dbReference>
<keyword evidence="3 5" id="KW-0067">ATP-binding</keyword>
<keyword evidence="7" id="KW-0472">Membrane</keyword>
<feature type="region of interest" description="Disordered" evidence="6">
    <location>
        <begin position="182"/>
        <end position="201"/>
    </location>
</feature>
<dbReference type="PANTHER" id="PTHR22683">
    <property type="entry name" value="SPORULATION PROTEIN RELATED"/>
    <property type="match status" value="1"/>
</dbReference>
<dbReference type="InterPro" id="IPR050206">
    <property type="entry name" value="FtsK/SpoIIIE/SftA"/>
</dbReference>
<keyword evidence="2 5" id="KW-0547">Nucleotide-binding</keyword>
<dbReference type="EMBL" id="FORI01000001">
    <property type="protein sequence ID" value="SFI40244.1"/>
    <property type="molecule type" value="Genomic_DNA"/>
</dbReference>
<sequence length="1093" mass="120972">MRASNKSSIITGVVLLALAALFTISLILLPLDYGVTGPGHNNIIYLLGDMLYSVYGFCSILIPAFLLVSGLSCFASKWTARKTLRLLTALIPFFTCVVTESIIRSIVKVDHSPFAIVKILIALVTGAMLVVIEFLGTGIIADRLNNGGFKNLKRKPAKKASSMADEILSDVEDISETEEIAEISDTESADSDETIESETDLPEFTKLSKIKMPKESLFDKLKKKFKKDDDDEEEEPVAKKPTIFDEILDDVEPYEEEVEEETSVEEPTVEATTEANKEPAAQGSMLTQEEFNALTTPADELEWPGLPPQPKNLPPEYDADFDENDPALEFPPKDDAPVAESKTPVVEPVETTAKTGDNNDPYAATRYIDSVVENPLYPHKIVINDDPEPVQEAEKKTPVQPITEKPKYPTRIQLQDEAVYESKEEPEVEEDDYVEDETLPFPNFDIEEPAINQKPAILTKQEAETVEKKNYQSVGEYFADDEDGPKIATKENLYNYFENVDAKKTSPNIEDPYQAEKKVNTVVEPVETTTETDGANSQIFSQLAQQEEAQEEVNISTAAASVFADMDADIRKTMPAKNPASANNLTKDELSDFFNAQQKENTPHTKEIPANPPKTHRATKKGAYVIPSDLLTAYKDDQYWIIDDATKQASLNLKQTLAEFNIEADITGIKKGPVVTMFEILPAPGVKLSKIVALQDNIALSLAAQSVRIVAPIPGKQAVGIEVPNRNRSVVGFREIIEMDLPEWKKMAVPVVLGKDILGKAQLIDLVKTPHMLIAGATGSGKSVCVNSLILSILYKRSFEDVKMILVDPKVVELKLYNNIPHLLTPVITEPKKALQALQWCLCEMERRYALLDSMGVRDISNYNTKIKEQKICTEKLPYIVVIIDEFADLMATSGKELENIVARLTAMSRAVGIHLVLATQRPSVNVITGLIKANIPTRIAFMVASRTDSNIIIDTVGAEKLLGRGDMLYASAVDPAPIRIQGTFVSDQEVENVVTAVKDYGEPDYIDEEIFVEDDDEEGARDLFGEPMSDDDPLYDQALEIVVQSGKASASYIQRRLKIGYNRAARLVEEMEERGIVGPANGSKPREVIHIP</sequence>
<dbReference type="Pfam" id="PF17854">
    <property type="entry name" value="FtsK_alpha"/>
    <property type="match status" value="1"/>
</dbReference>
<feature type="region of interest" description="Disordered" evidence="6">
    <location>
        <begin position="382"/>
        <end position="410"/>
    </location>
</feature>
<feature type="transmembrane region" description="Helical" evidence="7">
    <location>
        <begin position="119"/>
        <end position="141"/>
    </location>
</feature>
<dbReference type="Pfam" id="PF01580">
    <property type="entry name" value="FtsK_SpoIIIE"/>
    <property type="match status" value="1"/>
</dbReference>
<feature type="binding site" evidence="5">
    <location>
        <begin position="776"/>
        <end position="783"/>
    </location>
    <ligand>
        <name>ATP</name>
        <dbReference type="ChEBI" id="CHEBI:30616"/>
    </ligand>
</feature>
<keyword evidence="4" id="KW-0238">DNA-binding</keyword>
<dbReference type="Proteomes" id="UP000182737">
    <property type="component" value="Unassembled WGS sequence"/>
</dbReference>
<evidence type="ECO:0000256" key="2">
    <source>
        <dbReference type="ARBA" id="ARBA00022741"/>
    </source>
</evidence>
<dbReference type="InterPro" id="IPR027417">
    <property type="entry name" value="P-loop_NTPase"/>
</dbReference>
<dbReference type="GO" id="GO:0005524">
    <property type="term" value="F:ATP binding"/>
    <property type="evidence" value="ECO:0007669"/>
    <property type="project" value="UniProtKB-UniRule"/>
</dbReference>
<dbReference type="InterPro" id="IPR036388">
    <property type="entry name" value="WH-like_DNA-bd_sf"/>
</dbReference>
<organism evidence="9 10">
    <name type="scientific">Treponema bryantii</name>
    <dbReference type="NCBI Taxonomy" id="163"/>
    <lineage>
        <taxon>Bacteria</taxon>
        <taxon>Pseudomonadati</taxon>
        <taxon>Spirochaetota</taxon>
        <taxon>Spirochaetia</taxon>
        <taxon>Spirochaetales</taxon>
        <taxon>Treponemataceae</taxon>
        <taxon>Treponema</taxon>
    </lineage>
</organism>
<gene>
    <name evidence="9" type="ORF">SAMN04487775_101142</name>
</gene>
<dbReference type="Pfam" id="PF09397">
    <property type="entry name" value="FtsK_gamma"/>
    <property type="match status" value="1"/>
</dbReference>
<evidence type="ECO:0000256" key="3">
    <source>
        <dbReference type="ARBA" id="ARBA00022840"/>
    </source>
</evidence>
<feature type="domain" description="FtsK" evidence="8">
    <location>
        <begin position="759"/>
        <end position="951"/>
    </location>
</feature>
<dbReference type="InterPro" id="IPR003593">
    <property type="entry name" value="AAA+_ATPase"/>
</dbReference>
<feature type="compositionally biased region" description="Acidic residues" evidence="6">
    <location>
        <begin position="317"/>
        <end position="326"/>
    </location>
</feature>
<dbReference type="InterPro" id="IPR018541">
    <property type="entry name" value="Ftsk_gamma"/>
</dbReference>
<dbReference type="PANTHER" id="PTHR22683:SF41">
    <property type="entry name" value="DNA TRANSLOCASE FTSK"/>
    <property type="match status" value="1"/>
</dbReference>
<dbReference type="PROSITE" id="PS50901">
    <property type="entry name" value="FTSK"/>
    <property type="match status" value="1"/>
</dbReference>
<dbReference type="InterPro" id="IPR036390">
    <property type="entry name" value="WH_DNA-bd_sf"/>
</dbReference>
<keyword evidence="7" id="KW-1133">Transmembrane helix</keyword>
<dbReference type="InterPro" id="IPR002543">
    <property type="entry name" value="FtsK_dom"/>
</dbReference>
<dbReference type="Gene3D" id="1.10.10.10">
    <property type="entry name" value="Winged helix-like DNA-binding domain superfamily/Winged helix DNA-binding domain"/>
    <property type="match status" value="1"/>
</dbReference>
<keyword evidence="10" id="KW-1185">Reference proteome</keyword>
<keyword evidence="7" id="KW-0812">Transmembrane</keyword>
<name>A0A1I3HX01_9SPIR</name>
<feature type="compositionally biased region" description="Polar residues" evidence="6">
    <location>
        <begin position="284"/>
        <end position="295"/>
    </location>
</feature>
<feature type="compositionally biased region" description="Acidic residues" evidence="6">
    <location>
        <begin position="246"/>
        <end position="268"/>
    </location>
</feature>
<evidence type="ECO:0000256" key="5">
    <source>
        <dbReference type="PROSITE-ProRule" id="PRU00289"/>
    </source>
</evidence>
<evidence type="ECO:0000313" key="10">
    <source>
        <dbReference type="Proteomes" id="UP000182737"/>
    </source>
</evidence>
<feature type="transmembrane region" description="Helical" evidence="7">
    <location>
        <begin position="51"/>
        <end position="74"/>
    </location>
</feature>
<dbReference type="SMART" id="SM00382">
    <property type="entry name" value="AAA"/>
    <property type="match status" value="1"/>
</dbReference>
<dbReference type="AlphaFoldDB" id="A0A1I3HX01"/>
<evidence type="ECO:0000256" key="1">
    <source>
        <dbReference type="ARBA" id="ARBA00006474"/>
    </source>
</evidence>
<evidence type="ECO:0000256" key="4">
    <source>
        <dbReference type="ARBA" id="ARBA00023125"/>
    </source>
</evidence>
<dbReference type="SUPFAM" id="SSF46785">
    <property type="entry name" value="Winged helix' DNA-binding domain"/>
    <property type="match status" value="1"/>
</dbReference>
<evidence type="ECO:0000256" key="7">
    <source>
        <dbReference type="SAM" id="Phobius"/>
    </source>
</evidence>
<proteinExistence type="inferred from homology"/>
<dbReference type="RefSeq" id="WP_074929736.1">
    <property type="nucleotide sequence ID" value="NZ_FORI01000001.1"/>
</dbReference>
<reference evidence="10" key="1">
    <citation type="submission" date="2016-10" db="EMBL/GenBank/DDBJ databases">
        <authorList>
            <person name="Varghese N."/>
            <person name="Submissions S."/>
        </authorList>
    </citation>
    <scope>NUCLEOTIDE SEQUENCE [LARGE SCALE GENOMIC DNA]</scope>
    <source>
        <strain evidence="10">XBD1002</strain>
    </source>
</reference>
<protein>
    <submittedName>
        <fullName evidence="9">DNA segregation ATPase FtsK/SpoIIIE, S-DNA-T family</fullName>
    </submittedName>
</protein>
<dbReference type="InterPro" id="IPR041027">
    <property type="entry name" value="FtsK_alpha"/>
</dbReference>